<evidence type="ECO:0000313" key="3">
    <source>
        <dbReference type="Proteomes" id="UP000177698"/>
    </source>
</evidence>
<gene>
    <name evidence="2" type="ORF">A2954_06445</name>
</gene>
<dbReference type="EMBL" id="MGAG01000028">
    <property type="protein sequence ID" value="OGK40148.1"/>
    <property type="molecule type" value="Genomic_DNA"/>
</dbReference>
<name>A0A1F7I9W6_9BACT</name>
<proteinExistence type="predicted"/>
<dbReference type="AlphaFoldDB" id="A0A1F7I9W6"/>
<dbReference type="InterPro" id="IPR029060">
    <property type="entry name" value="PIN-like_dom_sf"/>
</dbReference>
<sequence length="121" mass="13819">MAKIFLDTNIFINYVEERGKNIKDVLGEHELTVSPLSLHILIYISKKKVPDSRLSEIIKLFFVVDFNTEITSKALNGPTKDFEDNVQLHSSAYAECDIFLTEDKELLKMKFFGTMKISSAV</sequence>
<protein>
    <recommendedName>
        <fullName evidence="1">PIN domain-containing protein</fullName>
    </recommendedName>
</protein>
<evidence type="ECO:0000259" key="1">
    <source>
        <dbReference type="Pfam" id="PF01850"/>
    </source>
</evidence>
<evidence type="ECO:0000313" key="2">
    <source>
        <dbReference type="EMBL" id="OGK40148.1"/>
    </source>
</evidence>
<dbReference type="Gene3D" id="3.40.50.1010">
    <property type="entry name" value="5'-nuclease"/>
    <property type="match status" value="1"/>
</dbReference>
<feature type="domain" description="PIN" evidence="1">
    <location>
        <begin position="4"/>
        <end position="110"/>
    </location>
</feature>
<dbReference type="SUPFAM" id="SSF88723">
    <property type="entry name" value="PIN domain-like"/>
    <property type="match status" value="1"/>
</dbReference>
<dbReference type="CDD" id="cd09854">
    <property type="entry name" value="PIN_VapC-like"/>
    <property type="match status" value="1"/>
</dbReference>
<dbReference type="Proteomes" id="UP000177698">
    <property type="component" value="Unassembled WGS sequence"/>
</dbReference>
<accession>A0A1F7I9W6</accession>
<dbReference type="Pfam" id="PF01850">
    <property type="entry name" value="PIN"/>
    <property type="match status" value="1"/>
</dbReference>
<dbReference type="InterPro" id="IPR002716">
    <property type="entry name" value="PIN_dom"/>
</dbReference>
<organism evidence="2 3">
    <name type="scientific">Candidatus Roizmanbacteria bacterium RIFCSPLOWO2_01_FULL_37_12</name>
    <dbReference type="NCBI Taxonomy" id="1802056"/>
    <lineage>
        <taxon>Bacteria</taxon>
        <taxon>Candidatus Roizmaniibacteriota</taxon>
    </lineage>
</organism>
<reference evidence="2 3" key="1">
    <citation type="journal article" date="2016" name="Nat. Commun.">
        <title>Thousands of microbial genomes shed light on interconnected biogeochemical processes in an aquifer system.</title>
        <authorList>
            <person name="Anantharaman K."/>
            <person name="Brown C.T."/>
            <person name="Hug L.A."/>
            <person name="Sharon I."/>
            <person name="Castelle C.J."/>
            <person name="Probst A.J."/>
            <person name="Thomas B.C."/>
            <person name="Singh A."/>
            <person name="Wilkins M.J."/>
            <person name="Karaoz U."/>
            <person name="Brodie E.L."/>
            <person name="Williams K.H."/>
            <person name="Hubbard S.S."/>
            <person name="Banfield J.F."/>
        </authorList>
    </citation>
    <scope>NUCLEOTIDE SEQUENCE [LARGE SCALE GENOMIC DNA]</scope>
</reference>
<comment type="caution">
    <text evidence="2">The sequence shown here is derived from an EMBL/GenBank/DDBJ whole genome shotgun (WGS) entry which is preliminary data.</text>
</comment>